<dbReference type="InterPro" id="IPR045864">
    <property type="entry name" value="aa-tRNA-synth_II/BPL/LPL"/>
</dbReference>
<keyword evidence="4 6" id="KW-0012">Acyltransferase</keyword>
<dbReference type="GO" id="GO:0033819">
    <property type="term" value="F:lipoyl(octanoyl) transferase activity"/>
    <property type="evidence" value="ECO:0007669"/>
    <property type="project" value="UniProtKB-EC"/>
</dbReference>
<feature type="binding site" evidence="6 9">
    <location>
        <begin position="136"/>
        <end position="138"/>
    </location>
    <ligand>
        <name>substrate</name>
    </ligand>
</feature>
<evidence type="ECO:0000256" key="3">
    <source>
        <dbReference type="ARBA" id="ARBA00022679"/>
    </source>
</evidence>
<gene>
    <name evidence="6" type="primary">lipB</name>
    <name evidence="12" type="ORF">CWE09_00600</name>
</gene>
<dbReference type="NCBIfam" id="NF010922">
    <property type="entry name" value="PRK14342.1"/>
    <property type="match status" value="1"/>
</dbReference>
<dbReference type="GO" id="GO:0005737">
    <property type="term" value="C:cytoplasm"/>
    <property type="evidence" value="ECO:0007669"/>
    <property type="project" value="UniProtKB-SubCell"/>
</dbReference>
<dbReference type="EC" id="2.3.1.181" evidence="6 7"/>
<evidence type="ECO:0000256" key="5">
    <source>
        <dbReference type="ARBA" id="ARBA00024732"/>
    </source>
</evidence>
<proteinExistence type="inferred from homology"/>
<keyword evidence="13" id="KW-1185">Reference proteome</keyword>
<evidence type="ECO:0000256" key="7">
    <source>
        <dbReference type="PIRNR" id="PIRNR016262"/>
    </source>
</evidence>
<dbReference type="OrthoDB" id="9787061at2"/>
<accession>A0A432W5F4</accession>
<evidence type="ECO:0000313" key="12">
    <source>
        <dbReference type="EMBL" id="RUO25272.1"/>
    </source>
</evidence>
<organism evidence="12 13">
    <name type="scientific">Aliidiomarina minuta</name>
    <dbReference type="NCBI Taxonomy" id="880057"/>
    <lineage>
        <taxon>Bacteria</taxon>
        <taxon>Pseudomonadati</taxon>
        <taxon>Pseudomonadota</taxon>
        <taxon>Gammaproteobacteria</taxon>
        <taxon>Alteromonadales</taxon>
        <taxon>Idiomarinaceae</taxon>
        <taxon>Aliidiomarina</taxon>
    </lineage>
</organism>
<feature type="active site" description="Acyl-thioester intermediate" evidence="6 8">
    <location>
        <position position="167"/>
    </location>
</feature>
<dbReference type="InterPro" id="IPR004143">
    <property type="entry name" value="BPL_LPL_catalytic"/>
</dbReference>
<comment type="subcellular location">
    <subcellularLocation>
        <location evidence="6">Cytoplasm</location>
    </subcellularLocation>
</comment>
<dbReference type="AlphaFoldDB" id="A0A432W5F4"/>
<feature type="binding site" evidence="6 9">
    <location>
        <begin position="69"/>
        <end position="76"/>
    </location>
    <ligand>
        <name>substrate</name>
    </ligand>
</feature>
<dbReference type="SUPFAM" id="SSF55681">
    <property type="entry name" value="Class II aaRS and biotin synthetases"/>
    <property type="match status" value="1"/>
</dbReference>
<evidence type="ECO:0000256" key="8">
    <source>
        <dbReference type="PIRSR" id="PIRSR016262-1"/>
    </source>
</evidence>
<sequence>MNRLTIRQLNSMQYEPVWQAMQSYTDQRHDDSNDEIWIVEHYPVFTQGQAGKAEHILAPGDIPVVQVDRGGQVTYHGPGQLVVYFLIDIRRRKMGVRQLVTAIEETVVSALADYGITAAPRADAPGVYIGEEKVCSLGLRIRRGCSFHGLALNVNMDMQPFARINPCGYAGMQMTQTSAHAGPQTIEEAATAVTQAFTKHLNYEQVQTTTGLIEDYVQAS</sequence>
<dbReference type="PROSITE" id="PS01313">
    <property type="entry name" value="LIPB"/>
    <property type="match status" value="1"/>
</dbReference>
<dbReference type="InterPro" id="IPR020605">
    <property type="entry name" value="Octanoyltransferase_CS"/>
</dbReference>
<protein>
    <recommendedName>
        <fullName evidence="6 7">Octanoyltransferase</fullName>
        <ecNumber evidence="6 7">2.3.1.181</ecNumber>
    </recommendedName>
    <alternativeName>
        <fullName evidence="6">Lipoate-protein ligase B</fullName>
    </alternativeName>
    <alternativeName>
        <fullName evidence="6">Lipoyl/octanoyl transferase</fullName>
    </alternativeName>
    <alternativeName>
        <fullName evidence="6">Octanoyl-[acyl-carrier-protein]-protein N-octanoyltransferase</fullName>
    </alternativeName>
</protein>
<dbReference type="RefSeq" id="WP_126801970.1">
    <property type="nucleotide sequence ID" value="NZ_PIPL01000001.1"/>
</dbReference>
<dbReference type="CDD" id="cd16444">
    <property type="entry name" value="LipB"/>
    <property type="match status" value="1"/>
</dbReference>
<evidence type="ECO:0000256" key="2">
    <source>
        <dbReference type="ARBA" id="ARBA00022490"/>
    </source>
</evidence>
<dbReference type="Proteomes" id="UP000288293">
    <property type="component" value="Unassembled WGS sequence"/>
</dbReference>
<dbReference type="NCBIfam" id="TIGR00214">
    <property type="entry name" value="lipB"/>
    <property type="match status" value="1"/>
</dbReference>
<comment type="caution">
    <text evidence="12">The sequence shown here is derived from an EMBL/GenBank/DDBJ whole genome shotgun (WGS) entry which is preliminary data.</text>
</comment>
<dbReference type="HAMAP" id="MF_00013">
    <property type="entry name" value="LipB"/>
    <property type="match status" value="1"/>
</dbReference>
<dbReference type="FunFam" id="3.30.930.10:FF:000020">
    <property type="entry name" value="Octanoyltransferase"/>
    <property type="match status" value="1"/>
</dbReference>
<dbReference type="UniPathway" id="UPA00538">
    <property type="reaction ID" value="UER00592"/>
</dbReference>
<comment type="function">
    <text evidence="5 6 7">Catalyzes the transfer of endogenously produced octanoic acid from octanoyl-acyl-carrier-protein onto the lipoyl domains of lipoate-dependent enzymes. Lipoyl-ACP can also act as a substrate although octanoyl-ACP is likely to be the physiological substrate.</text>
</comment>
<dbReference type="EMBL" id="PIPL01000001">
    <property type="protein sequence ID" value="RUO25272.1"/>
    <property type="molecule type" value="Genomic_DNA"/>
</dbReference>
<keyword evidence="3 6" id="KW-0808">Transferase</keyword>
<dbReference type="PIRSF" id="PIRSF016262">
    <property type="entry name" value="LPLase"/>
    <property type="match status" value="1"/>
</dbReference>
<reference evidence="12 13" key="1">
    <citation type="journal article" date="2011" name="Front. Microbiol.">
        <title>Genomic signatures of strain selection and enhancement in Bacillus atrophaeus var. globigii, a historical biowarfare simulant.</title>
        <authorList>
            <person name="Gibbons H.S."/>
            <person name="Broomall S.M."/>
            <person name="McNew L.A."/>
            <person name="Daligault H."/>
            <person name="Chapman C."/>
            <person name="Bruce D."/>
            <person name="Karavis M."/>
            <person name="Krepps M."/>
            <person name="McGregor P.A."/>
            <person name="Hong C."/>
            <person name="Park K.H."/>
            <person name="Akmal A."/>
            <person name="Feldman A."/>
            <person name="Lin J.S."/>
            <person name="Chang W.E."/>
            <person name="Higgs B.W."/>
            <person name="Demirev P."/>
            <person name="Lindquist J."/>
            <person name="Liem A."/>
            <person name="Fochler E."/>
            <person name="Read T.D."/>
            <person name="Tapia R."/>
            <person name="Johnson S."/>
            <person name="Bishop-Lilly K.A."/>
            <person name="Detter C."/>
            <person name="Han C."/>
            <person name="Sozhamannan S."/>
            <person name="Rosenzweig C.N."/>
            <person name="Skowronski E.W."/>
        </authorList>
    </citation>
    <scope>NUCLEOTIDE SEQUENCE [LARGE SCALE GENOMIC DNA]</scope>
    <source>
        <strain evidence="12 13">MLST1</strain>
    </source>
</reference>
<evidence type="ECO:0000256" key="6">
    <source>
        <dbReference type="HAMAP-Rule" id="MF_00013"/>
    </source>
</evidence>
<comment type="catalytic activity">
    <reaction evidence="6 7">
        <text>octanoyl-[ACP] + L-lysyl-[protein] = N(6)-octanoyl-L-lysyl-[protein] + holo-[ACP] + H(+)</text>
        <dbReference type="Rhea" id="RHEA:17665"/>
        <dbReference type="Rhea" id="RHEA-COMP:9636"/>
        <dbReference type="Rhea" id="RHEA-COMP:9685"/>
        <dbReference type="Rhea" id="RHEA-COMP:9752"/>
        <dbReference type="Rhea" id="RHEA-COMP:9928"/>
        <dbReference type="ChEBI" id="CHEBI:15378"/>
        <dbReference type="ChEBI" id="CHEBI:29969"/>
        <dbReference type="ChEBI" id="CHEBI:64479"/>
        <dbReference type="ChEBI" id="CHEBI:78463"/>
        <dbReference type="ChEBI" id="CHEBI:78809"/>
        <dbReference type="EC" id="2.3.1.181"/>
    </reaction>
</comment>
<keyword evidence="2 6" id="KW-0963">Cytoplasm</keyword>
<feature type="domain" description="BPL/LPL catalytic" evidence="11">
    <location>
        <begin position="30"/>
        <end position="205"/>
    </location>
</feature>
<evidence type="ECO:0000256" key="9">
    <source>
        <dbReference type="PIRSR" id="PIRSR016262-2"/>
    </source>
</evidence>
<dbReference type="InterPro" id="IPR000544">
    <property type="entry name" value="Octanoyltransferase"/>
</dbReference>
<evidence type="ECO:0000256" key="10">
    <source>
        <dbReference type="PIRSR" id="PIRSR016262-3"/>
    </source>
</evidence>
<evidence type="ECO:0000259" key="11">
    <source>
        <dbReference type="PROSITE" id="PS51733"/>
    </source>
</evidence>
<dbReference type="PROSITE" id="PS51733">
    <property type="entry name" value="BPL_LPL_CATALYTIC"/>
    <property type="match status" value="1"/>
</dbReference>
<dbReference type="PANTHER" id="PTHR10993">
    <property type="entry name" value="OCTANOYLTRANSFERASE"/>
    <property type="match status" value="1"/>
</dbReference>
<comment type="miscellaneous">
    <text evidence="6">In the reaction, the free carboxyl group of octanoic acid is attached via an amide linkage to the epsilon-amino group of a specific lysine residue of lipoyl domains of lipoate-dependent enzymes.</text>
</comment>
<dbReference type="GO" id="GO:0009249">
    <property type="term" value="P:protein lipoylation"/>
    <property type="evidence" value="ECO:0007669"/>
    <property type="project" value="InterPro"/>
</dbReference>
<feature type="binding site" evidence="6 9">
    <location>
        <begin position="149"/>
        <end position="151"/>
    </location>
    <ligand>
        <name>substrate</name>
    </ligand>
</feature>
<comment type="similarity">
    <text evidence="6 7">Belongs to the LipB family.</text>
</comment>
<evidence type="ECO:0000256" key="4">
    <source>
        <dbReference type="ARBA" id="ARBA00023315"/>
    </source>
</evidence>
<evidence type="ECO:0000256" key="1">
    <source>
        <dbReference type="ARBA" id="ARBA00004821"/>
    </source>
</evidence>
<dbReference type="Pfam" id="PF21948">
    <property type="entry name" value="LplA-B_cat"/>
    <property type="match status" value="1"/>
</dbReference>
<comment type="pathway">
    <text evidence="1 6 7">Protein modification; protein lipoylation via endogenous pathway; protein N(6)-(lipoyl)lysine from octanoyl-[acyl-carrier-protein]: step 1/2.</text>
</comment>
<dbReference type="Gene3D" id="3.30.930.10">
    <property type="entry name" value="Bira Bifunctional Protein, Domain 2"/>
    <property type="match status" value="1"/>
</dbReference>
<name>A0A432W5F4_9GAMM</name>
<evidence type="ECO:0000313" key="13">
    <source>
        <dbReference type="Proteomes" id="UP000288293"/>
    </source>
</evidence>
<dbReference type="PANTHER" id="PTHR10993:SF7">
    <property type="entry name" value="LIPOYLTRANSFERASE 2, MITOCHONDRIAL-RELATED"/>
    <property type="match status" value="1"/>
</dbReference>
<feature type="site" description="Lowers pKa of active site Cys" evidence="6 10">
    <location>
        <position position="133"/>
    </location>
</feature>